<comment type="caution">
    <text evidence="2">The sequence shown here is derived from an EMBL/GenBank/DDBJ whole genome shotgun (WGS) entry which is preliminary data.</text>
</comment>
<proteinExistence type="predicted"/>
<evidence type="ECO:0000256" key="1">
    <source>
        <dbReference type="SAM" id="Coils"/>
    </source>
</evidence>
<organism evidence="2 3">
    <name type="scientific">Aphis craccivora</name>
    <name type="common">Cowpea aphid</name>
    <dbReference type="NCBI Taxonomy" id="307492"/>
    <lineage>
        <taxon>Eukaryota</taxon>
        <taxon>Metazoa</taxon>
        <taxon>Ecdysozoa</taxon>
        <taxon>Arthropoda</taxon>
        <taxon>Hexapoda</taxon>
        <taxon>Insecta</taxon>
        <taxon>Pterygota</taxon>
        <taxon>Neoptera</taxon>
        <taxon>Paraneoptera</taxon>
        <taxon>Hemiptera</taxon>
        <taxon>Sternorrhyncha</taxon>
        <taxon>Aphidomorpha</taxon>
        <taxon>Aphidoidea</taxon>
        <taxon>Aphididae</taxon>
        <taxon>Aphidini</taxon>
        <taxon>Aphis</taxon>
        <taxon>Aphis</taxon>
    </lineage>
</organism>
<protein>
    <submittedName>
        <fullName evidence="2">Uncharacterized protein</fullName>
    </submittedName>
</protein>
<dbReference type="Proteomes" id="UP000478052">
    <property type="component" value="Unassembled WGS sequence"/>
</dbReference>
<dbReference type="AlphaFoldDB" id="A0A6G0XXA1"/>
<gene>
    <name evidence="2" type="ORF">FWK35_00032304</name>
</gene>
<evidence type="ECO:0000313" key="2">
    <source>
        <dbReference type="EMBL" id="KAF0745183.1"/>
    </source>
</evidence>
<dbReference type="OrthoDB" id="6604003at2759"/>
<keyword evidence="1" id="KW-0175">Coiled coil</keyword>
<keyword evidence="3" id="KW-1185">Reference proteome</keyword>
<name>A0A6G0XXA1_APHCR</name>
<evidence type="ECO:0000313" key="3">
    <source>
        <dbReference type="Proteomes" id="UP000478052"/>
    </source>
</evidence>
<accession>A0A6G0XXA1</accession>
<reference evidence="2 3" key="1">
    <citation type="submission" date="2019-08" db="EMBL/GenBank/DDBJ databases">
        <title>Whole genome of Aphis craccivora.</title>
        <authorList>
            <person name="Voronova N.V."/>
            <person name="Shulinski R.S."/>
            <person name="Bandarenka Y.V."/>
            <person name="Zhorov D.G."/>
            <person name="Warner D."/>
        </authorList>
    </citation>
    <scope>NUCLEOTIDE SEQUENCE [LARGE SCALE GENOMIC DNA]</scope>
    <source>
        <strain evidence="2">180601</strain>
        <tissue evidence="2">Whole Body</tissue>
    </source>
</reference>
<feature type="coiled-coil region" evidence="1">
    <location>
        <begin position="56"/>
        <end position="83"/>
    </location>
</feature>
<sequence>MTYEISLPDIMKEIKMQYRKTRKVEKNIVLKNQENYETKVSLNRLNIQIEKQTLFKKKLMNEINSFKKSKKEYENELNDALYNSRIITSKINDQFEEILRLLDVQTVKDDKNEFLDQQIKITNCTNKTTTPLLKRLESENKDKYYKSLCKNLMIQDILSNDINIEKTIKLTEDNISLIEKYHISMKDLKSTLDNVEVCKYNYWSYFDEFYNGVDKTENLKVGLLLLGNF</sequence>
<dbReference type="EMBL" id="VUJU01007465">
    <property type="protein sequence ID" value="KAF0745183.1"/>
    <property type="molecule type" value="Genomic_DNA"/>
</dbReference>